<protein>
    <submittedName>
        <fullName evidence="3">OLC1v1029895C1</fullName>
    </submittedName>
</protein>
<dbReference type="Gene3D" id="3.40.50.150">
    <property type="entry name" value="Vaccinia Virus protein VP39"/>
    <property type="match status" value="1"/>
</dbReference>
<dbReference type="SUPFAM" id="SSF53335">
    <property type="entry name" value="S-adenosyl-L-methionine-dependent methyltransferases"/>
    <property type="match status" value="1"/>
</dbReference>
<keyword evidence="1" id="KW-0812">Transmembrane</keyword>
<proteinExistence type="predicted"/>
<keyword evidence="1" id="KW-0472">Membrane</keyword>
<keyword evidence="1" id="KW-1133">Transmembrane helix</keyword>
<evidence type="ECO:0000313" key="4">
    <source>
        <dbReference type="Proteomes" id="UP001161247"/>
    </source>
</evidence>
<dbReference type="PANTHER" id="PTHR44843:SF14">
    <property type="entry name" value="METHYLTRANSFERASE TYPE 11 DOMAIN-CONTAINING PROTEIN"/>
    <property type="match status" value="1"/>
</dbReference>
<feature type="domain" description="DUF7870" evidence="2">
    <location>
        <begin position="386"/>
        <end position="488"/>
    </location>
</feature>
<dbReference type="AlphaFoldDB" id="A0AAV1CFM0"/>
<dbReference type="Pfam" id="PF25276">
    <property type="entry name" value="DUF7870"/>
    <property type="match status" value="2"/>
</dbReference>
<organism evidence="3 4">
    <name type="scientific">Oldenlandia corymbosa var. corymbosa</name>
    <dbReference type="NCBI Taxonomy" id="529605"/>
    <lineage>
        <taxon>Eukaryota</taxon>
        <taxon>Viridiplantae</taxon>
        <taxon>Streptophyta</taxon>
        <taxon>Embryophyta</taxon>
        <taxon>Tracheophyta</taxon>
        <taxon>Spermatophyta</taxon>
        <taxon>Magnoliopsida</taxon>
        <taxon>eudicotyledons</taxon>
        <taxon>Gunneridae</taxon>
        <taxon>Pentapetalae</taxon>
        <taxon>asterids</taxon>
        <taxon>lamiids</taxon>
        <taxon>Gentianales</taxon>
        <taxon>Rubiaceae</taxon>
        <taxon>Rubioideae</taxon>
        <taxon>Spermacoceae</taxon>
        <taxon>Hedyotis-Oldenlandia complex</taxon>
        <taxon>Oldenlandia</taxon>
    </lineage>
</organism>
<dbReference type="PANTHER" id="PTHR44843">
    <property type="entry name" value="METHYLTRANSFERASE"/>
    <property type="match status" value="1"/>
</dbReference>
<gene>
    <name evidence="3" type="ORF">OLC1_LOCUS5422</name>
</gene>
<dbReference type="EMBL" id="OX459119">
    <property type="protein sequence ID" value="CAI9094201.1"/>
    <property type="molecule type" value="Genomic_DNA"/>
</dbReference>
<reference evidence="3" key="1">
    <citation type="submission" date="2023-03" db="EMBL/GenBank/DDBJ databases">
        <authorList>
            <person name="Julca I."/>
        </authorList>
    </citation>
    <scope>NUCLEOTIDE SEQUENCE</scope>
</reference>
<feature type="domain" description="DUF7870" evidence="2">
    <location>
        <begin position="264"/>
        <end position="340"/>
    </location>
</feature>
<name>A0AAV1CFM0_OLDCO</name>
<accession>A0AAV1CFM0</accession>
<dbReference type="InterPro" id="IPR057192">
    <property type="entry name" value="DUF7870"/>
</dbReference>
<evidence type="ECO:0000256" key="1">
    <source>
        <dbReference type="SAM" id="Phobius"/>
    </source>
</evidence>
<dbReference type="InterPro" id="IPR029063">
    <property type="entry name" value="SAM-dependent_MTases_sf"/>
</dbReference>
<feature type="transmembrane region" description="Helical" evidence="1">
    <location>
        <begin position="12"/>
        <end position="29"/>
    </location>
</feature>
<keyword evidence="4" id="KW-1185">Reference proteome</keyword>
<sequence length="488" mass="56498">MVQRINYRTLQCRVILCGISIFLLFSFVAKMKDGVSITSKSQNHAYINGVVSVLDAKNGFPCDEIEALDCYHSVFEKLLQQGYLRPASKSLCINCAKDQELVAMRDSGNGVSDVAVEYSGKKIAPLSASGLGFLSSFSNDTFDFEFFSSRIDVSDIWSVHPSETASEVCRILKHGGYLIVHISIKDEYSFQSFVNLFDSCGLLRFRDIKHLNSSHWIREAIFTKNTLYHSVSSFDHKGRCQNGEMVPKYKWDLIDSLEPLAEKEPQEDWTEAQKYQEAIKSFKYVPNLVDLRFKKRYIYVDLGARTYASTIGNWFLKLYPKQSNEFHIFAIEADKAFHKEYKNRKGVTLLPYAAWIKNGTLVFGTRNKKREYTGRIQQQESVITRDYAKEQNIVQAFDFADWLIRSFTRQDYVVLKMDVEGSEMEMVPKLVETGAIGLIDEVFIECHYDRWVKCCSGRRTQRYNTTYEQCYNLFSKLRQHGTVVHQWW</sequence>
<evidence type="ECO:0000313" key="3">
    <source>
        <dbReference type="EMBL" id="CAI9094201.1"/>
    </source>
</evidence>
<dbReference type="Proteomes" id="UP001161247">
    <property type="component" value="Chromosome 2"/>
</dbReference>
<evidence type="ECO:0000259" key="2">
    <source>
        <dbReference type="Pfam" id="PF25276"/>
    </source>
</evidence>